<proteinExistence type="predicted"/>
<organism evidence="2 3">
    <name type="scientific">Byssothecium circinans</name>
    <dbReference type="NCBI Taxonomy" id="147558"/>
    <lineage>
        <taxon>Eukaryota</taxon>
        <taxon>Fungi</taxon>
        <taxon>Dikarya</taxon>
        <taxon>Ascomycota</taxon>
        <taxon>Pezizomycotina</taxon>
        <taxon>Dothideomycetes</taxon>
        <taxon>Pleosporomycetidae</taxon>
        <taxon>Pleosporales</taxon>
        <taxon>Massarineae</taxon>
        <taxon>Massarinaceae</taxon>
        <taxon>Byssothecium</taxon>
    </lineage>
</organism>
<feature type="compositionally biased region" description="Basic residues" evidence="1">
    <location>
        <begin position="207"/>
        <end position="221"/>
    </location>
</feature>
<sequence length="232" mass="26007">MSELISSPAGGVEEELYDACIFTIQRLQNLPDCPLEIGQALLSLDSIGPDLKRQAKAIALAHDEELEPITKVSIGTLADIGVTLKHMCSAYEKRSGEGMDLGKYRLSELLERAEVKSETMDAPSYLGADTEDDGAYAELIRECADEIKGLSTTFTELRSGFSLQIRLTTQHKMESQFRERQEEHTRVTKPLLVAQKGAKPEYAFVRRRNKSRSPTRRRSSPKRVIGLREMFS</sequence>
<dbReference type="EMBL" id="ML976981">
    <property type="protein sequence ID" value="KAF1961145.1"/>
    <property type="molecule type" value="Genomic_DNA"/>
</dbReference>
<gene>
    <name evidence="2" type="ORF">CC80DRAFT_488490</name>
</gene>
<name>A0A6A5U8D8_9PLEO</name>
<reference evidence="2" key="1">
    <citation type="journal article" date="2020" name="Stud. Mycol.">
        <title>101 Dothideomycetes genomes: a test case for predicting lifestyles and emergence of pathogens.</title>
        <authorList>
            <person name="Haridas S."/>
            <person name="Albert R."/>
            <person name="Binder M."/>
            <person name="Bloem J."/>
            <person name="Labutti K."/>
            <person name="Salamov A."/>
            <person name="Andreopoulos B."/>
            <person name="Baker S."/>
            <person name="Barry K."/>
            <person name="Bills G."/>
            <person name="Bluhm B."/>
            <person name="Cannon C."/>
            <person name="Castanera R."/>
            <person name="Culley D."/>
            <person name="Daum C."/>
            <person name="Ezra D."/>
            <person name="Gonzalez J."/>
            <person name="Henrissat B."/>
            <person name="Kuo A."/>
            <person name="Liang C."/>
            <person name="Lipzen A."/>
            <person name="Lutzoni F."/>
            <person name="Magnuson J."/>
            <person name="Mondo S."/>
            <person name="Nolan M."/>
            <person name="Ohm R."/>
            <person name="Pangilinan J."/>
            <person name="Park H.-J."/>
            <person name="Ramirez L."/>
            <person name="Alfaro M."/>
            <person name="Sun H."/>
            <person name="Tritt A."/>
            <person name="Yoshinaga Y."/>
            <person name="Zwiers L.-H."/>
            <person name="Turgeon B."/>
            <person name="Goodwin S."/>
            <person name="Spatafora J."/>
            <person name="Crous P."/>
            <person name="Grigoriev I."/>
        </authorList>
    </citation>
    <scope>NUCLEOTIDE SEQUENCE</scope>
    <source>
        <strain evidence="2">CBS 675.92</strain>
    </source>
</reference>
<evidence type="ECO:0000313" key="2">
    <source>
        <dbReference type="EMBL" id="KAF1961145.1"/>
    </source>
</evidence>
<dbReference type="AlphaFoldDB" id="A0A6A5U8D8"/>
<evidence type="ECO:0000313" key="3">
    <source>
        <dbReference type="Proteomes" id="UP000800035"/>
    </source>
</evidence>
<dbReference type="Proteomes" id="UP000800035">
    <property type="component" value="Unassembled WGS sequence"/>
</dbReference>
<evidence type="ECO:0000256" key="1">
    <source>
        <dbReference type="SAM" id="MobiDB-lite"/>
    </source>
</evidence>
<keyword evidence="3" id="KW-1185">Reference proteome</keyword>
<feature type="region of interest" description="Disordered" evidence="1">
    <location>
        <begin position="207"/>
        <end position="232"/>
    </location>
</feature>
<protein>
    <submittedName>
        <fullName evidence="2">Uncharacterized protein</fullName>
    </submittedName>
</protein>
<accession>A0A6A5U8D8</accession>